<dbReference type="AlphaFoldDB" id="A0A974SKH0"/>
<feature type="region of interest" description="Disordered" evidence="2">
    <location>
        <begin position="89"/>
        <end position="108"/>
    </location>
</feature>
<dbReference type="KEGG" id="xdi:EZH22_05065"/>
<evidence type="ECO:0000259" key="3">
    <source>
        <dbReference type="Pfam" id="PF08450"/>
    </source>
</evidence>
<dbReference type="Pfam" id="PF08450">
    <property type="entry name" value="SGL"/>
    <property type="match status" value="1"/>
</dbReference>
<dbReference type="Proteomes" id="UP000596427">
    <property type="component" value="Chromosome"/>
</dbReference>
<feature type="domain" description="SMP-30/Gluconolactonase/LRE-like region" evidence="3">
    <location>
        <begin position="16"/>
        <end position="75"/>
    </location>
</feature>
<evidence type="ECO:0000313" key="5">
    <source>
        <dbReference type="Proteomes" id="UP000596427"/>
    </source>
</evidence>
<dbReference type="PANTHER" id="PTHR47572:SF4">
    <property type="entry name" value="LACTONASE DRP35"/>
    <property type="match status" value="1"/>
</dbReference>
<dbReference type="PANTHER" id="PTHR47572">
    <property type="entry name" value="LIPOPROTEIN-RELATED"/>
    <property type="match status" value="1"/>
</dbReference>
<accession>A0A974SKH0</accession>
<feature type="region of interest" description="Disordered" evidence="2">
    <location>
        <begin position="1"/>
        <end position="20"/>
    </location>
</feature>
<proteinExistence type="predicted"/>
<organism evidence="4 5">
    <name type="scientific">Xanthobacter dioxanivorans</name>
    <dbReference type="NCBI Taxonomy" id="2528964"/>
    <lineage>
        <taxon>Bacteria</taxon>
        <taxon>Pseudomonadati</taxon>
        <taxon>Pseudomonadota</taxon>
        <taxon>Alphaproteobacteria</taxon>
        <taxon>Hyphomicrobiales</taxon>
        <taxon>Xanthobacteraceae</taxon>
        <taxon>Xanthobacter</taxon>
    </lineage>
</organism>
<dbReference type="InterPro" id="IPR011042">
    <property type="entry name" value="6-blade_b-propeller_TolB-like"/>
</dbReference>
<evidence type="ECO:0000313" key="4">
    <source>
        <dbReference type="EMBL" id="QRG09476.1"/>
    </source>
</evidence>
<dbReference type="InterPro" id="IPR013658">
    <property type="entry name" value="SGL"/>
</dbReference>
<evidence type="ECO:0000256" key="1">
    <source>
        <dbReference type="ARBA" id="ARBA00022801"/>
    </source>
</evidence>
<keyword evidence="5" id="KW-1185">Reference proteome</keyword>
<evidence type="ECO:0000256" key="2">
    <source>
        <dbReference type="SAM" id="MobiDB-lite"/>
    </source>
</evidence>
<dbReference type="InterPro" id="IPR051262">
    <property type="entry name" value="SMP-30/CGR1_Lactonase"/>
</dbReference>
<dbReference type="Gene3D" id="2.120.10.30">
    <property type="entry name" value="TolB, C-terminal domain"/>
    <property type="match status" value="1"/>
</dbReference>
<keyword evidence="1" id="KW-0378">Hydrolase</keyword>
<gene>
    <name evidence="4" type="ORF">EZH22_05065</name>
</gene>
<dbReference type="GO" id="GO:0016787">
    <property type="term" value="F:hydrolase activity"/>
    <property type="evidence" value="ECO:0007669"/>
    <property type="project" value="UniProtKB-KW"/>
</dbReference>
<dbReference type="SUPFAM" id="SSF63829">
    <property type="entry name" value="Calcium-dependent phosphotriesterase"/>
    <property type="match status" value="1"/>
</dbReference>
<sequence>MNAAPAPPSGKSDARKDGFQDGISLDALGNVWTSALGGVHCHAPDGTHLGTIPIPERVSNVCFGGRKRNRLLITAQTSLYAIDVNPQGAVPGGARTGVPDGPVGSDGA</sequence>
<dbReference type="EMBL" id="CP063362">
    <property type="protein sequence ID" value="QRG09476.1"/>
    <property type="molecule type" value="Genomic_DNA"/>
</dbReference>
<reference evidence="4 5" key="1">
    <citation type="submission" date="2020-10" db="EMBL/GenBank/DDBJ databases">
        <title>Degradation of 1,4-Dioxane by Xanthobacter sp. YN2, via a Novel Group-2 Soluble Di-Iron Monooxygenase.</title>
        <authorList>
            <person name="Ma F."/>
            <person name="Wang Y."/>
            <person name="Yang J."/>
            <person name="Guo H."/>
            <person name="Su D."/>
            <person name="Yu L."/>
        </authorList>
    </citation>
    <scope>NUCLEOTIDE SEQUENCE [LARGE SCALE GENOMIC DNA]</scope>
    <source>
        <strain evidence="4 5">YN2</strain>
    </source>
</reference>
<protein>
    <submittedName>
        <fullName evidence="4">SMP-30/gluconolactonase/LRE family protein</fullName>
    </submittedName>
</protein>
<name>A0A974SKH0_9HYPH</name>